<reference evidence="3" key="1">
    <citation type="journal article" date="2019" name="Syst. Appl. Microbiol.">
        <title>Flavobacterium circumlabens sp. nov. and Flavobacterium cupreum sp. nov., two psychrotrophic species isolated from Antarctic environmental samples.</title>
        <authorList>
            <person name="Kralova S."/>
            <person name="Busse H.-J."/>
            <person name="Svec P."/>
            <person name="Maslanova I."/>
            <person name="Stankova E."/>
            <person name="Bartak M."/>
            <person name="Sedlacek I."/>
        </authorList>
    </citation>
    <scope>NUCLEOTIDE SEQUENCE [LARGE SCALE GENOMIC DNA]</scope>
    <source>
        <strain evidence="3">CCM 8825</strain>
    </source>
</reference>
<dbReference type="Proteomes" id="UP000288102">
    <property type="component" value="Unassembled WGS sequence"/>
</dbReference>
<dbReference type="InterPro" id="IPR019861">
    <property type="entry name" value="PorP/SprF_Bacteroidetes"/>
</dbReference>
<keyword evidence="3" id="KW-1185">Reference proteome</keyword>
<dbReference type="RefSeq" id="WP_127337379.1">
    <property type="nucleotide sequence ID" value="NZ_QWDM01000003.1"/>
</dbReference>
<dbReference type="OrthoDB" id="1172751at2"/>
<dbReference type="NCBIfam" id="TIGR03519">
    <property type="entry name" value="T9SS_PorP_fam"/>
    <property type="match status" value="1"/>
</dbReference>
<dbReference type="EMBL" id="QWDM01000003">
    <property type="protein sequence ID" value="RUT71323.1"/>
    <property type="molecule type" value="Genomic_DNA"/>
</dbReference>
<proteinExistence type="predicted"/>
<accession>A0A434AAA3</accession>
<name>A0A434AAA3_9FLAO</name>
<keyword evidence="1" id="KW-0732">Signal</keyword>
<feature type="chain" id="PRO_5018998203" evidence="1">
    <location>
        <begin position="24"/>
        <end position="304"/>
    </location>
</feature>
<feature type="signal peptide" evidence="1">
    <location>
        <begin position="1"/>
        <end position="23"/>
    </location>
</feature>
<dbReference type="Pfam" id="PF11751">
    <property type="entry name" value="PorP_SprF"/>
    <property type="match status" value="1"/>
</dbReference>
<dbReference type="AlphaFoldDB" id="A0A434AAA3"/>
<evidence type="ECO:0000313" key="2">
    <source>
        <dbReference type="EMBL" id="RUT71323.1"/>
    </source>
</evidence>
<evidence type="ECO:0000313" key="3">
    <source>
        <dbReference type="Proteomes" id="UP000288102"/>
    </source>
</evidence>
<organism evidence="2 3">
    <name type="scientific">Flavobacterium cupreum</name>
    <dbReference type="NCBI Taxonomy" id="2133766"/>
    <lineage>
        <taxon>Bacteria</taxon>
        <taxon>Pseudomonadati</taxon>
        <taxon>Bacteroidota</taxon>
        <taxon>Flavobacteriia</taxon>
        <taxon>Flavobacteriales</taxon>
        <taxon>Flavobacteriaceae</taxon>
        <taxon>Flavobacterium</taxon>
    </lineage>
</organism>
<gene>
    <name evidence="2" type="ORF">D0817_05455</name>
</gene>
<comment type="caution">
    <text evidence="2">The sequence shown here is derived from an EMBL/GenBank/DDBJ whole genome shotgun (WGS) entry which is preliminary data.</text>
</comment>
<evidence type="ECO:0000256" key="1">
    <source>
        <dbReference type="SAM" id="SignalP"/>
    </source>
</evidence>
<protein>
    <submittedName>
        <fullName evidence="2">Type IX secretion system membrane protein PorP/SprF</fullName>
    </submittedName>
</protein>
<sequence length="304" mass="33607">MKRIVNIILITLLLILFLPAASAQQTPVFSSYNYNTVLLNPAQAGFHQNTDLVLTTDGYFNSAVDGSPRSFDISVNTLAWSDKVGLAAGISRDEIGVTNTTSFFTSYAYKIYFNTDEAGKSAYSSNFISFGLTAGAMLYNENLTQLGLENDPEFQEDINSFTPTVGLGFLYNTESLYTGVSAPNVLNSAFNSKNNTNLKNVYYGYFGYRFFTGGMEDIVINPSFLAKYMEGAAFQADLNVLVNYKNKVEFGGGYRTSDTVNLLAGFYVSDKFKIICTYNKSFDNVVIPDTFGLVLNYRLGRGFE</sequence>